<dbReference type="Proteomes" id="UP000295008">
    <property type="component" value="Unassembled WGS sequence"/>
</dbReference>
<feature type="transmembrane region" description="Helical" evidence="7">
    <location>
        <begin position="71"/>
        <end position="92"/>
    </location>
</feature>
<dbReference type="GO" id="GO:0055085">
    <property type="term" value="P:transmembrane transport"/>
    <property type="evidence" value="ECO:0007669"/>
    <property type="project" value="InterPro"/>
</dbReference>
<evidence type="ECO:0000256" key="3">
    <source>
        <dbReference type="ARBA" id="ARBA00022475"/>
    </source>
</evidence>
<evidence type="ECO:0000256" key="1">
    <source>
        <dbReference type="ARBA" id="ARBA00004651"/>
    </source>
</evidence>
<organism evidence="9 10">
    <name type="scientific">Hydrogenispora ethanolica</name>
    <dbReference type="NCBI Taxonomy" id="1082276"/>
    <lineage>
        <taxon>Bacteria</taxon>
        <taxon>Bacillati</taxon>
        <taxon>Bacillota</taxon>
        <taxon>Hydrogenispora</taxon>
    </lineage>
</organism>
<dbReference type="CDD" id="cd06261">
    <property type="entry name" value="TM_PBP2"/>
    <property type="match status" value="1"/>
</dbReference>
<feature type="transmembrane region" description="Helical" evidence="7">
    <location>
        <begin position="7"/>
        <end position="30"/>
    </location>
</feature>
<keyword evidence="2 7" id="KW-0813">Transport</keyword>
<comment type="similarity">
    <text evidence="7">Belongs to the binding-protein-dependent transport system permease family.</text>
</comment>
<accession>A0A4R1R303</accession>
<feature type="transmembrane region" description="Helical" evidence="7">
    <location>
        <begin position="261"/>
        <end position="281"/>
    </location>
</feature>
<keyword evidence="3" id="KW-1003">Cell membrane</keyword>
<dbReference type="InterPro" id="IPR035906">
    <property type="entry name" value="MetI-like_sf"/>
</dbReference>
<feature type="domain" description="ABC transmembrane type-1" evidence="8">
    <location>
        <begin position="67"/>
        <end position="280"/>
    </location>
</feature>
<dbReference type="PANTHER" id="PTHR30193">
    <property type="entry name" value="ABC TRANSPORTER PERMEASE PROTEIN"/>
    <property type="match status" value="1"/>
</dbReference>
<dbReference type="Pfam" id="PF00528">
    <property type="entry name" value="BPD_transp_1"/>
    <property type="match status" value="1"/>
</dbReference>
<evidence type="ECO:0000256" key="2">
    <source>
        <dbReference type="ARBA" id="ARBA00022448"/>
    </source>
</evidence>
<dbReference type="EMBL" id="SLUN01000037">
    <property type="protein sequence ID" value="TCL59786.1"/>
    <property type="molecule type" value="Genomic_DNA"/>
</dbReference>
<feature type="transmembrane region" description="Helical" evidence="7">
    <location>
        <begin position="152"/>
        <end position="176"/>
    </location>
</feature>
<dbReference type="SUPFAM" id="SSF161098">
    <property type="entry name" value="MetI-like"/>
    <property type="match status" value="1"/>
</dbReference>
<keyword evidence="4 7" id="KW-0812">Transmembrane</keyword>
<dbReference type="InterPro" id="IPR051393">
    <property type="entry name" value="ABC_transporter_permease"/>
</dbReference>
<protein>
    <submittedName>
        <fullName evidence="9">Carbohydrate ABC transporter membrane protein 1 (CUT1 family)</fullName>
    </submittedName>
</protein>
<keyword evidence="5 7" id="KW-1133">Transmembrane helix</keyword>
<keyword evidence="6 7" id="KW-0472">Membrane</keyword>
<dbReference type="InterPro" id="IPR000515">
    <property type="entry name" value="MetI-like"/>
</dbReference>
<gene>
    <name evidence="9" type="ORF">EDC14_103723</name>
</gene>
<comment type="caution">
    <text evidence="9">The sequence shown here is derived from an EMBL/GenBank/DDBJ whole genome shotgun (WGS) entry which is preliminary data.</text>
</comment>
<reference evidence="9 10" key="1">
    <citation type="submission" date="2019-03" db="EMBL/GenBank/DDBJ databases">
        <title>Genomic Encyclopedia of Type Strains, Phase IV (KMG-IV): sequencing the most valuable type-strain genomes for metagenomic binning, comparative biology and taxonomic classification.</title>
        <authorList>
            <person name="Goeker M."/>
        </authorList>
    </citation>
    <scope>NUCLEOTIDE SEQUENCE [LARGE SCALE GENOMIC DNA]</scope>
    <source>
        <strain evidence="9 10">LX-B</strain>
    </source>
</reference>
<evidence type="ECO:0000256" key="5">
    <source>
        <dbReference type="ARBA" id="ARBA00022989"/>
    </source>
</evidence>
<feature type="transmembrane region" description="Helical" evidence="7">
    <location>
        <begin position="104"/>
        <end position="122"/>
    </location>
</feature>
<evidence type="ECO:0000259" key="8">
    <source>
        <dbReference type="PROSITE" id="PS50928"/>
    </source>
</evidence>
<keyword evidence="10" id="KW-1185">Reference proteome</keyword>
<dbReference type="PROSITE" id="PS50928">
    <property type="entry name" value="ABC_TM1"/>
    <property type="match status" value="1"/>
</dbReference>
<evidence type="ECO:0000313" key="10">
    <source>
        <dbReference type="Proteomes" id="UP000295008"/>
    </source>
</evidence>
<dbReference type="AlphaFoldDB" id="A0A4R1R303"/>
<evidence type="ECO:0000256" key="7">
    <source>
        <dbReference type="RuleBase" id="RU363032"/>
    </source>
</evidence>
<evidence type="ECO:0000256" key="6">
    <source>
        <dbReference type="ARBA" id="ARBA00023136"/>
    </source>
</evidence>
<dbReference type="PANTHER" id="PTHR30193:SF1">
    <property type="entry name" value="ABC TRANSPORTER PERMEASE PROTEIN YESP-RELATED"/>
    <property type="match status" value="1"/>
</dbReference>
<proteinExistence type="inferred from homology"/>
<dbReference type="Gene3D" id="1.10.3720.10">
    <property type="entry name" value="MetI-like"/>
    <property type="match status" value="1"/>
</dbReference>
<sequence length="296" mass="33613">MIHHESVCGFIFSSPFIIGFLLFTILPMLYSLYISFTDFKITAAPLWIGLTNYIRMFTGDPQFLKSIAVTLYFVLVSVPLKLAFALIVAYLLTRKNRLDGFYRSVYYLPSLIGGSVAVTLVWKELFATKGVVNNFLSLFGLKTVFWLGDPAYAMWVLVLLTVWQFGSSMIIFAAGLKQIPVTYYESAQIDGASQLQQFFRITLPCLSPVILFNLVMQTISGFMNFTQAFIISKGTGGPMDSTLFYALYLYKRAFNYFEMGYASAMAWILLIMIAIVTALIFKTSDQWVFYESKEEK</sequence>
<dbReference type="GO" id="GO:0005886">
    <property type="term" value="C:plasma membrane"/>
    <property type="evidence" value="ECO:0007669"/>
    <property type="project" value="UniProtKB-SubCell"/>
</dbReference>
<name>A0A4R1R303_HYDET</name>
<evidence type="ECO:0000256" key="4">
    <source>
        <dbReference type="ARBA" id="ARBA00022692"/>
    </source>
</evidence>
<comment type="subcellular location">
    <subcellularLocation>
        <location evidence="1 7">Cell membrane</location>
        <topology evidence="1 7">Multi-pass membrane protein</topology>
    </subcellularLocation>
</comment>
<evidence type="ECO:0000313" key="9">
    <source>
        <dbReference type="EMBL" id="TCL59786.1"/>
    </source>
</evidence>